<reference evidence="1 2" key="1">
    <citation type="journal article" date="2013" name="Nat. Commun.">
        <title>Genome analysis reveals insights into physiology and longevity of the Brandt's bat Myotis brandtii.</title>
        <authorList>
            <person name="Seim I."/>
            <person name="Fang X."/>
            <person name="Xiong Z."/>
            <person name="Lobanov A.V."/>
            <person name="Huang Z."/>
            <person name="Ma S."/>
            <person name="Feng Y."/>
            <person name="Turanov A.A."/>
            <person name="Zhu Y."/>
            <person name="Lenz T.L."/>
            <person name="Gerashchenko M.V."/>
            <person name="Fan D."/>
            <person name="Hee Yim S."/>
            <person name="Yao X."/>
            <person name="Jordan D."/>
            <person name="Xiong Y."/>
            <person name="Ma Y."/>
            <person name="Lyapunov A.N."/>
            <person name="Chen G."/>
            <person name="Kulakova O.I."/>
            <person name="Sun Y."/>
            <person name="Lee S.G."/>
            <person name="Bronson R.T."/>
            <person name="Moskalev A.A."/>
            <person name="Sunyaev S.R."/>
            <person name="Zhang G."/>
            <person name="Krogh A."/>
            <person name="Wang J."/>
            <person name="Gladyshev V.N."/>
        </authorList>
    </citation>
    <scope>NUCLEOTIDE SEQUENCE [LARGE SCALE GENOMIC DNA]</scope>
</reference>
<accession>S7PBF4</accession>
<protein>
    <submittedName>
        <fullName evidence="1">Uncharacterized protein</fullName>
    </submittedName>
</protein>
<name>S7PBF4_MYOBR</name>
<organism evidence="1 2">
    <name type="scientific">Myotis brandtii</name>
    <name type="common">Brandt's bat</name>
    <dbReference type="NCBI Taxonomy" id="109478"/>
    <lineage>
        <taxon>Eukaryota</taxon>
        <taxon>Metazoa</taxon>
        <taxon>Chordata</taxon>
        <taxon>Craniata</taxon>
        <taxon>Vertebrata</taxon>
        <taxon>Euteleostomi</taxon>
        <taxon>Mammalia</taxon>
        <taxon>Eutheria</taxon>
        <taxon>Laurasiatheria</taxon>
        <taxon>Chiroptera</taxon>
        <taxon>Yangochiroptera</taxon>
        <taxon>Vespertilionidae</taxon>
        <taxon>Myotis</taxon>
    </lineage>
</organism>
<dbReference type="Proteomes" id="UP000052978">
    <property type="component" value="Unassembled WGS sequence"/>
</dbReference>
<gene>
    <name evidence="1" type="ORF">D623_10030447</name>
</gene>
<keyword evidence="2" id="KW-1185">Reference proteome</keyword>
<proteinExistence type="predicted"/>
<dbReference type="AlphaFoldDB" id="S7PBF4"/>
<evidence type="ECO:0000313" key="2">
    <source>
        <dbReference type="Proteomes" id="UP000052978"/>
    </source>
</evidence>
<evidence type="ECO:0000313" key="1">
    <source>
        <dbReference type="EMBL" id="EPQ05087.1"/>
    </source>
</evidence>
<dbReference type="EMBL" id="KE161707">
    <property type="protein sequence ID" value="EPQ05087.1"/>
    <property type="molecule type" value="Genomic_DNA"/>
</dbReference>
<sequence>MGFGVSWKATVTHRSDPVEAIPFPQTGTNRLEQTLAASFLPGHVSFSLACLYEETDQELPLPTSATPPTPRTLLFTEETHVSDTC</sequence>